<dbReference type="InterPro" id="IPR050773">
    <property type="entry name" value="CbxX/CfxQ_RuBisCO_ESX"/>
</dbReference>
<feature type="domain" description="AAA+ ATPase" evidence="5">
    <location>
        <begin position="744"/>
        <end position="905"/>
    </location>
</feature>
<feature type="domain" description="AAA+ ATPase" evidence="5">
    <location>
        <begin position="468"/>
        <end position="597"/>
    </location>
</feature>
<dbReference type="PANTHER" id="PTHR43392">
    <property type="entry name" value="AAA-TYPE ATPASE FAMILY PROTEIN / ANKYRIN REPEAT FAMILY PROTEIN"/>
    <property type="match status" value="1"/>
</dbReference>
<feature type="compositionally biased region" description="Basic and acidic residues" evidence="4">
    <location>
        <begin position="312"/>
        <end position="323"/>
    </location>
</feature>
<evidence type="ECO:0000313" key="7">
    <source>
        <dbReference type="Proteomes" id="UP001600888"/>
    </source>
</evidence>
<keyword evidence="7" id="KW-1185">Reference proteome</keyword>
<evidence type="ECO:0000256" key="4">
    <source>
        <dbReference type="SAM" id="MobiDB-lite"/>
    </source>
</evidence>
<dbReference type="PRINTS" id="PR00819">
    <property type="entry name" value="CBXCFQXSUPER"/>
</dbReference>
<name>A0ABR4FEA0_9PEZI</name>
<evidence type="ECO:0000256" key="1">
    <source>
        <dbReference type="ARBA" id="ARBA00010378"/>
    </source>
</evidence>
<feature type="compositionally biased region" description="Basic and acidic residues" evidence="4">
    <location>
        <begin position="414"/>
        <end position="429"/>
    </location>
</feature>
<accession>A0ABR4FEA0</accession>
<proteinExistence type="inferred from homology"/>
<comment type="similarity">
    <text evidence="1">Belongs to the CbxX/CfxQ family.</text>
</comment>
<gene>
    <name evidence="6" type="ORF">FJTKL_08042</name>
</gene>
<keyword evidence="2" id="KW-0547">Nucleotide-binding</keyword>
<dbReference type="Pfam" id="PF00004">
    <property type="entry name" value="AAA"/>
    <property type="match status" value="3"/>
</dbReference>
<feature type="region of interest" description="Disordered" evidence="4">
    <location>
        <begin position="1"/>
        <end position="25"/>
    </location>
</feature>
<dbReference type="EMBL" id="JBAWTH010000002">
    <property type="protein sequence ID" value="KAL2293029.1"/>
    <property type="molecule type" value="Genomic_DNA"/>
</dbReference>
<feature type="compositionally biased region" description="Basic and acidic residues" evidence="4">
    <location>
        <begin position="363"/>
        <end position="398"/>
    </location>
</feature>
<dbReference type="InterPro" id="IPR003593">
    <property type="entry name" value="AAA+_ATPase"/>
</dbReference>
<dbReference type="InterPro" id="IPR000641">
    <property type="entry name" value="CbxX/CfxQ"/>
</dbReference>
<dbReference type="PANTHER" id="PTHR43392:SF2">
    <property type="entry name" value="AAA-TYPE ATPASE FAMILY PROTEIN _ ANKYRIN REPEAT FAMILY PROTEIN"/>
    <property type="match status" value="1"/>
</dbReference>
<comment type="caution">
    <text evidence="6">The sequence shown here is derived from an EMBL/GenBank/DDBJ whole genome shotgun (WGS) entry which is preliminary data.</text>
</comment>
<feature type="compositionally biased region" description="Low complexity" evidence="4">
    <location>
        <begin position="130"/>
        <end position="144"/>
    </location>
</feature>
<feature type="region of interest" description="Disordered" evidence="4">
    <location>
        <begin position="122"/>
        <end position="429"/>
    </location>
</feature>
<dbReference type="Proteomes" id="UP001600888">
    <property type="component" value="Unassembled WGS sequence"/>
</dbReference>
<protein>
    <recommendedName>
        <fullName evidence="5">AAA+ ATPase domain-containing protein</fullName>
    </recommendedName>
</protein>
<dbReference type="SUPFAM" id="SSF52540">
    <property type="entry name" value="P-loop containing nucleoside triphosphate hydrolases"/>
    <property type="match status" value="3"/>
</dbReference>
<dbReference type="InterPro" id="IPR027417">
    <property type="entry name" value="P-loop_NTPase"/>
</dbReference>
<dbReference type="Pfam" id="PF17866">
    <property type="entry name" value="AAA_lid_6"/>
    <property type="match status" value="2"/>
</dbReference>
<reference evidence="6 7" key="1">
    <citation type="submission" date="2024-03" db="EMBL/GenBank/DDBJ databases">
        <title>A high-quality draft genome sequence of Diaporthe vaccinii, a causative agent of upright dieback and viscid rot disease in cranberry plants.</title>
        <authorList>
            <person name="Sarrasin M."/>
            <person name="Lang B.F."/>
            <person name="Burger G."/>
        </authorList>
    </citation>
    <scope>NUCLEOTIDE SEQUENCE [LARGE SCALE GENOMIC DNA]</scope>
    <source>
        <strain evidence="6 7">IS7</strain>
    </source>
</reference>
<feature type="compositionally biased region" description="Polar residues" evidence="4">
    <location>
        <begin position="9"/>
        <end position="18"/>
    </location>
</feature>
<evidence type="ECO:0000256" key="2">
    <source>
        <dbReference type="ARBA" id="ARBA00022741"/>
    </source>
</evidence>
<dbReference type="Gene3D" id="3.40.50.300">
    <property type="entry name" value="P-loop containing nucleotide triphosphate hydrolases"/>
    <property type="match status" value="3"/>
</dbReference>
<dbReference type="Gene3D" id="1.10.8.60">
    <property type="match status" value="2"/>
</dbReference>
<sequence length="1264" mass="140485">MAVARESAHQSPTAQTAKESFPPTGVDLGQGQYALNTCIEVVCENHKNTRAVLRLSGNFSVEYSQDAGLVQRDALKPCEAAGCTLQTSVAQNDPTPRLYAMALQNALLKGTILKLGSECDKNTTQDHSDCSSTSDSSQAGSDDSVATSESKHSSSDASSVADSNSADNLGAETKDDVSETRNNAEGGNQDTALKPSLLIPSQKEPGEDRTEIPTKVSPPPAAPNTENAKPVEAAIKATRKTVKFKLTGEPELDFSRVSESASHPRTKDEAPANSIAKKLSKDAKSQRSAALKKKREERKKEHEEQVEDLMEELSHQREVLRSRRDQKKQKQKLQALQKQLERLCQKEIEDDEYVTSDDEESPEEAKPTAEAGEKDTKDEDDDSAKNESDSATADGDKESEPDDTNAWPVVSSKAKQEWEERKKSRDESNSHLDGIMDFIGLESVKFKMLEIKTLVDTARRQDVNLSKERFNTVFVGNSGTGKTTLAKLYAKFLSSLELADDMLATSSGSKLVYEGINELKNAISAIDERGVVFIDDAHILRPDISGTGRKVLDYLVTEMDRLQGQVIFIFTGSGKDMETFMTHNKSLQSRVPFKISFDDYQDVELLQILEKQLHDKFNGKMKVDKGTNGVYMRIVARRIGRCRGPSSFGNAREVENTLLRILFRQAARLEESIKAEKEVDNLFLAMEDIVGPPPTAALEKSKAWKNLQAMVGLKSVKESLKALVHRLQINYDRELAEKPIVDCPMNRIFLGNPGTGKTTVAKYYGQIMVDIGLLTDGEVVVKNPADFIGEYLGESENITKRILASTRGKVLIIDEAYALSDSSDESNEHGSGNIFKTAIIDTLVANIQGGPNECVLLLGYRDRMERMFQASNPGLSRRFPMSSAFEFDDFTDEELREILDLKLKEQSYTAPDDAKNVAMEVLARARNHRNFGNAGEIDILLNRAKELQQGRLASCTEEYDPFLLESQDFDTDFDRRTQAEVRIRDLFKDFVGANNLVEKLVSYSRMMVNAKALDMDPRAQIPFNYLFRGPPGTGKTTTARRIGQVFYDMGLLATNQVYDCSTTDLIGEFRGHTGPKTQKVFQRALGKVLFIDEAYRFNDDDCFGKEALIEMLNLLTREAYKNKLVVILAGYDDDINKLLKVNVGLGSRFPEVIQFESLKPKDCVQLFVQRLEEQKLDVTAVKPASVKDKLQSSFERLSALPDWGNARDVDALAKAVFGRILKGSSAEKPEMVAKVGDITAEVDEMIAEREKRNGDSCPVTHLYL</sequence>
<dbReference type="SMART" id="SM00382">
    <property type="entry name" value="AAA"/>
    <property type="match status" value="3"/>
</dbReference>
<evidence type="ECO:0000313" key="6">
    <source>
        <dbReference type="EMBL" id="KAL2293029.1"/>
    </source>
</evidence>
<evidence type="ECO:0000256" key="3">
    <source>
        <dbReference type="ARBA" id="ARBA00022840"/>
    </source>
</evidence>
<dbReference type="InterPro" id="IPR003959">
    <property type="entry name" value="ATPase_AAA_core"/>
</dbReference>
<feature type="compositionally biased region" description="Polar residues" evidence="4">
    <location>
        <begin position="180"/>
        <end position="191"/>
    </location>
</feature>
<feature type="compositionally biased region" description="Acidic residues" evidence="4">
    <location>
        <begin position="348"/>
        <end position="362"/>
    </location>
</feature>
<organism evidence="6 7">
    <name type="scientific">Diaporthe vaccinii</name>
    <dbReference type="NCBI Taxonomy" id="105482"/>
    <lineage>
        <taxon>Eukaryota</taxon>
        <taxon>Fungi</taxon>
        <taxon>Dikarya</taxon>
        <taxon>Ascomycota</taxon>
        <taxon>Pezizomycotina</taxon>
        <taxon>Sordariomycetes</taxon>
        <taxon>Sordariomycetidae</taxon>
        <taxon>Diaporthales</taxon>
        <taxon>Diaporthaceae</taxon>
        <taxon>Diaporthe</taxon>
        <taxon>Diaporthe eres species complex</taxon>
    </lineage>
</organism>
<feature type="compositionally biased region" description="Low complexity" evidence="4">
    <location>
        <begin position="155"/>
        <end position="167"/>
    </location>
</feature>
<dbReference type="CDD" id="cd00009">
    <property type="entry name" value="AAA"/>
    <property type="match status" value="2"/>
</dbReference>
<keyword evidence="3" id="KW-0067">ATP-binding</keyword>
<feature type="domain" description="AAA+ ATPase" evidence="5">
    <location>
        <begin position="1021"/>
        <end position="1159"/>
    </location>
</feature>
<evidence type="ECO:0000259" key="5">
    <source>
        <dbReference type="SMART" id="SM00382"/>
    </source>
</evidence>
<dbReference type="InterPro" id="IPR041627">
    <property type="entry name" value="AAA_lid_6"/>
</dbReference>